<organism evidence="2 3">
    <name type="scientific">Caerostris extrusa</name>
    <name type="common">Bark spider</name>
    <name type="synonym">Caerostris bankana</name>
    <dbReference type="NCBI Taxonomy" id="172846"/>
    <lineage>
        <taxon>Eukaryota</taxon>
        <taxon>Metazoa</taxon>
        <taxon>Ecdysozoa</taxon>
        <taxon>Arthropoda</taxon>
        <taxon>Chelicerata</taxon>
        <taxon>Arachnida</taxon>
        <taxon>Araneae</taxon>
        <taxon>Araneomorphae</taxon>
        <taxon>Entelegynae</taxon>
        <taxon>Araneoidea</taxon>
        <taxon>Araneidae</taxon>
        <taxon>Caerostris</taxon>
    </lineage>
</organism>
<keyword evidence="3" id="KW-1185">Reference proteome</keyword>
<accession>A0AAV4TVS2</accession>
<dbReference type="AlphaFoldDB" id="A0AAV4TVS2"/>
<evidence type="ECO:0000256" key="1">
    <source>
        <dbReference type="SAM" id="MobiDB-lite"/>
    </source>
</evidence>
<dbReference type="EMBL" id="BPLR01012007">
    <property type="protein sequence ID" value="GIY50668.1"/>
    <property type="molecule type" value="Genomic_DNA"/>
</dbReference>
<reference evidence="2 3" key="1">
    <citation type="submission" date="2021-06" db="EMBL/GenBank/DDBJ databases">
        <title>Caerostris extrusa draft genome.</title>
        <authorList>
            <person name="Kono N."/>
            <person name="Arakawa K."/>
        </authorList>
    </citation>
    <scope>NUCLEOTIDE SEQUENCE [LARGE SCALE GENOMIC DNA]</scope>
</reference>
<evidence type="ECO:0000313" key="3">
    <source>
        <dbReference type="Proteomes" id="UP001054945"/>
    </source>
</evidence>
<feature type="region of interest" description="Disordered" evidence="1">
    <location>
        <begin position="78"/>
        <end position="97"/>
    </location>
</feature>
<name>A0AAV4TVS2_CAEEX</name>
<sequence>MFLHSYSKSTCSIVPPSLSYFRFLSVTLLARTEMEGWKVEGFSISPLPKTFCPLLRRAIAHGEINVPVYFSLNHKEYEEKKRKEPSSLRTKGKNSAA</sequence>
<comment type="caution">
    <text evidence="2">The sequence shown here is derived from an EMBL/GenBank/DDBJ whole genome shotgun (WGS) entry which is preliminary data.</text>
</comment>
<gene>
    <name evidence="2" type="ORF">CEXT_175541</name>
</gene>
<proteinExistence type="predicted"/>
<evidence type="ECO:0000313" key="2">
    <source>
        <dbReference type="EMBL" id="GIY50668.1"/>
    </source>
</evidence>
<dbReference type="Proteomes" id="UP001054945">
    <property type="component" value="Unassembled WGS sequence"/>
</dbReference>
<protein>
    <submittedName>
        <fullName evidence="2">Uncharacterized protein</fullName>
    </submittedName>
</protein>